<dbReference type="KEGG" id="rsz:130511945"/>
<dbReference type="Proteomes" id="UP000504610">
    <property type="component" value="Chromosome 6"/>
</dbReference>
<reference evidence="3 4" key="2">
    <citation type="submission" date="2025-04" db="UniProtKB">
        <authorList>
            <consortium name="RefSeq"/>
        </authorList>
    </citation>
    <scope>IDENTIFICATION</scope>
    <source>
        <tissue evidence="3 4">Leaf</tissue>
    </source>
</reference>
<reference evidence="2" key="1">
    <citation type="journal article" date="2019" name="Database">
        <title>The radish genome database (RadishGD): an integrated information resource for radish genomics.</title>
        <authorList>
            <person name="Yu H.J."/>
            <person name="Baek S."/>
            <person name="Lee Y.J."/>
            <person name="Cho A."/>
            <person name="Mun J.H."/>
        </authorList>
    </citation>
    <scope>NUCLEOTIDE SEQUENCE [LARGE SCALE GENOMIC DNA]</scope>
    <source>
        <strain evidence="2">cv. WK10039</strain>
    </source>
</reference>
<dbReference type="RefSeq" id="XP_056843515.1">
    <property type="nucleotide sequence ID" value="XM_056987535.1"/>
</dbReference>
<feature type="region of interest" description="Disordered" evidence="1">
    <location>
        <begin position="1"/>
        <end position="42"/>
    </location>
</feature>
<feature type="compositionally biased region" description="Pro residues" evidence="1">
    <location>
        <begin position="29"/>
        <end position="42"/>
    </location>
</feature>
<organism evidence="2 4">
    <name type="scientific">Raphanus sativus</name>
    <name type="common">Radish</name>
    <name type="synonym">Raphanus raphanistrum var. sativus</name>
    <dbReference type="NCBI Taxonomy" id="3726"/>
    <lineage>
        <taxon>Eukaryota</taxon>
        <taxon>Viridiplantae</taxon>
        <taxon>Streptophyta</taxon>
        <taxon>Embryophyta</taxon>
        <taxon>Tracheophyta</taxon>
        <taxon>Spermatophyta</taxon>
        <taxon>Magnoliopsida</taxon>
        <taxon>eudicotyledons</taxon>
        <taxon>Gunneridae</taxon>
        <taxon>Pentapetalae</taxon>
        <taxon>rosids</taxon>
        <taxon>malvids</taxon>
        <taxon>Brassicales</taxon>
        <taxon>Brassicaceae</taxon>
        <taxon>Brassiceae</taxon>
        <taxon>Raphanus</taxon>
    </lineage>
</organism>
<dbReference type="OrthoDB" id="1107996at2759"/>
<sequence length="148" mass="16044">MAPLVEGPASLPRPPSDPPDSSLKVALPSNPPDPPVPPDPPPDTLSFTDFLQLYDLWATATFKFSDPELCLMISYELVSLDLSFSVVVPTVSVAFQYVAFVGTSVVDVCSLTAVCRRCSFTAVCRFTSTFALMAFAMIREHCFEDASV</sequence>
<evidence type="ECO:0000313" key="3">
    <source>
        <dbReference type="RefSeq" id="XP_056843515.1"/>
    </source>
</evidence>
<dbReference type="GeneID" id="130511945"/>
<evidence type="ECO:0000313" key="2">
    <source>
        <dbReference type="Proteomes" id="UP000504610"/>
    </source>
</evidence>
<proteinExistence type="predicted"/>
<name>A0A9W3DPX4_RAPSA</name>
<keyword evidence="2" id="KW-1185">Reference proteome</keyword>
<evidence type="ECO:0000313" key="4">
    <source>
        <dbReference type="RefSeq" id="XP_056865870.1"/>
    </source>
</evidence>
<evidence type="ECO:0000256" key="1">
    <source>
        <dbReference type="SAM" id="MobiDB-lite"/>
    </source>
</evidence>
<dbReference type="RefSeq" id="XP_056865870.1">
    <property type="nucleotide sequence ID" value="XM_057009890.1"/>
</dbReference>
<dbReference type="KEGG" id="rsz:130495920"/>
<dbReference type="AlphaFoldDB" id="A0A9W3DPX4"/>
<dbReference type="Proteomes" id="UP000504610">
    <property type="component" value="Chromosome 4"/>
</dbReference>
<protein>
    <submittedName>
        <fullName evidence="3">Uncharacterized protein LOC130495920</fullName>
    </submittedName>
    <submittedName>
        <fullName evidence="4">Uncharacterized protein LOC130511945</fullName>
    </submittedName>
</protein>
<gene>
    <name evidence="4" type="primary">LOC130511945</name>
    <name evidence="3" type="synonym">LOC130495920</name>
</gene>
<accession>A0A9W3DPX4</accession>